<dbReference type="AlphaFoldDB" id="A0A1B2DVA9"/>
<dbReference type="SUPFAM" id="SSF88946">
    <property type="entry name" value="Sigma2 domain of RNA polymerase sigma factors"/>
    <property type="match status" value="1"/>
</dbReference>
<dbReference type="PANTHER" id="PTHR43133">
    <property type="entry name" value="RNA POLYMERASE ECF-TYPE SIGMA FACTO"/>
    <property type="match status" value="1"/>
</dbReference>
<name>A0A1B2DVA9_9BACL</name>
<dbReference type="InterPro" id="IPR039425">
    <property type="entry name" value="RNA_pol_sigma-70-like"/>
</dbReference>
<dbReference type="InterPro" id="IPR036388">
    <property type="entry name" value="WH-like_DNA-bd_sf"/>
</dbReference>
<reference evidence="9" key="1">
    <citation type="submission" date="2016-08" db="EMBL/GenBank/DDBJ databases">
        <title>Complete Genome Seqeunce of Paenibacillus sp. nov. IHBB 9852 from high altitute lake of Indian trans-Himalayas.</title>
        <authorList>
            <person name="Kiran S."/>
            <person name="Swarnkar M.K."/>
            <person name="Rana A."/>
            <person name="Tewari R."/>
            <person name="Gulati A."/>
        </authorList>
    </citation>
    <scope>NUCLEOTIDE SEQUENCE [LARGE SCALE GENOMIC DNA]</scope>
    <source>
        <strain evidence="9">IHBB 9852</strain>
    </source>
</reference>
<dbReference type="PANTHER" id="PTHR43133:SF46">
    <property type="entry name" value="RNA POLYMERASE SIGMA-70 FACTOR ECF SUBFAMILY"/>
    <property type="match status" value="1"/>
</dbReference>
<dbReference type="Pfam" id="PF08281">
    <property type="entry name" value="Sigma70_r4_2"/>
    <property type="match status" value="1"/>
</dbReference>
<evidence type="ECO:0000313" key="9">
    <source>
        <dbReference type="EMBL" id="ANY71643.1"/>
    </source>
</evidence>
<dbReference type="CDD" id="cd06171">
    <property type="entry name" value="Sigma70_r4"/>
    <property type="match status" value="1"/>
</dbReference>
<dbReference type="Gene3D" id="1.10.10.10">
    <property type="entry name" value="Winged helix-like DNA-binding domain superfamily/Winged helix DNA-binding domain"/>
    <property type="match status" value="1"/>
</dbReference>
<dbReference type="InterPro" id="IPR013325">
    <property type="entry name" value="RNA_pol_sigma_r2"/>
</dbReference>
<dbReference type="Pfam" id="PF04542">
    <property type="entry name" value="Sigma70_r2"/>
    <property type="match status" value="1"/>
</dbReference>
<evidence type="ECO:0000259" key="8">
    <source>
        <dbReference type="Pfam" id="PF08281"/>
    </source>
</evidence>
<dbReference type="GO" id="GO:0003677">
    <property type="term" value="F:DNA binding"/>
    <property type="evidence" value="ECO:0007669"/>
    <property type="project" value="UniProtKB-KW"/>
</dbReference>
<proteinExistence type="inferred from homology"/>
<accession>A0A1B2DVA9</accession>
<dbReference type="GO" id="GO:0006352">
    <property type="term" value="P:DNA-templated transcription initiation"/>
    <property type="evidence" value="ECO:0007669"/>
    <property type="project" value="InterPro"/>
</dbReference>
<organism evidence="9">
    <name type="scientific">Paenibacillus ihbetae</name>
    <dbReference type="NCBI Taxonomy" id="1870820"/>
    <lineage>
        <taxon>Bacteria</taxon>
        <taxon>Bacillati</taxon>
        <taxon>Bacillota</taxon>
        <taxon>Bacilli</taxon>
        <taxon>Bacillales</taxon>
        <taxon>Paenibacillaceae</taxon>
        <taxon>Paenibacillus</taxon>
    </lineage>
</organism>
<dbReference type="InterPro" id="IPR007627">
    <property type="entry name" value="RNA_pol_sigma70_r2"/>
</dbReference>
<dbReference type="InterPro" id="IPR000838">
    <property type="entry name" value="RNA_pol_sigma70_ECF_CS"/>
</dbReference>
<evidence type="ECO:0000256" key="6">
    <source>
        <dbReference type="RuleBase" id="RU000716"/>
    </source>
</evidence>
<evidence type="ECO:0000256" key="2">
    <source>
        <dbReference type="ARBA" id="ARBA00023015"/>
    </source>
</evidence>
<dbReference type="KEGG" id="pib:BBD41_03070"/>
<dbReference type="SUPFAM" id="SSF88659">
    <property type="entry name" value="Sigma3 and sigma4 domains of RNA polymerase sigma factors"/>
    <property type="match status" value="1"/>
</dbReference>
<dbReference type="InterPro" id="IPR013249">
    <property type="entry name" value="RNA_pol_sigma70_r4_t2"/>
</dbReference>
<dbReference type="PROSITE" id="PS01063">
    <property type="entry name" value="SIGMA70_ECF"/>
    <property type="match status" value="1"/>
</dbReference>
<dbReference type="NCBIfam" id="TIGR02937">
    <property type="entry name" value="sigma70-ECF"/>
    <property type="match status" value="1"/>
</dbReference>
<keyword evidence="4 6" id="KW-0238">DNA-binding</keyword>
<gene>
    <name evidence="9" type="ORF">BBD41_03070</name>
</gene>
<feature type="domain" description="RNA polymerase sigma factor 70 region 4 type 2" evidence="8">
    <location>
        <begin position="117"/>
        <end position="167"/>
    </location>
</feature>
<evidence type="ECO:0000256" key="1">
    <source>
        <dbReference type="ARBA" id="ARBA00010641"/>
    </source>
</evidence>
<evidence type="ECO:0000259" key="7">
    <source>
        <dbReference type="Pfam" id="PF04542"/>
    </source>
</evidence>
<keyword evidence="2 6" id="KW-0805">Transcription regulation</keyword>
<dbReference type="GO" id="GO:0006950">
    <property type="term" value="P:response to stress"/>
    <property type="evidence" value="ECO:0007669"/>
    <property type="project" value="UniProtKB-ARBA"/>
</dbReference>
<protein>
    <recommendedName>
        <fullName evidence="6">RNA polymerase sigma factor</fullName>
    </recommendedName>
</protein>
<evidence type="ECO:0000256" key="5">
    <source>
        <dbReference type="ARBA" id="ARBA00023163"/>
    </source>
</evidence>
<comment type="similarity">
    <text evidence="1 6">Belongs to the sigma-70 factor family. ECF subfamily.</text>
</comment>
<dbReference type="InterPro" id="IPR013324">
    <property type="entry name" value="RNA_pol_sigma_r3/r4-like"/>
</dbReference>
<dbReference type="GO" id="GO:0016987">
    <property type="term" value="F:sigma factor activity"/>
    <property type="evidence" value="ECO:0007669"/>
    <property type="project" value="UniProtKB-KW"/>
</dbReference>
<dbReference type="Gene3D" id="1.10.1740.10">
    <property type="match status" value="1"/>
</dbReference>
<sequence>MEFEYVKHMASMDTDTLDAIMEHYGSEIWNYSYFLTGQHALADDIAQEVFIKAYYGIHTFRGQSSLKTWLLTITRHTAFRHKKSFFLRRVTLLDRIQPAGHSTSAETEYLDRQYTDDIWDIIMELPVKFREVLMLDLHYDMPIQQIAELLGIAAGTVKSRLHRARQKVQNKLGEHQI</sequence>
<evidence type="ECO:0000256" key="4">
    <source>
        <dbReference type="ARBA" id="ARBA00023125"/>
    </source>
</evidence>
<keyword evidence="5 6" id="KW-0804">Transcription</keyword>
<evidence type="ECO:0000256" key="3">
    <source>
        <dbReference type="ARBA" id="ARBA00023082"/>
    </source>
</evidence>
<dbReference type="EMBL" id="CP016809">
    <property type="protein sequence ID" value="ANY71643.1"/>
    <property type="molecule type" value="Genomic_DNA"/>
</dbReference>
<dbReference type="InterPro" id="IPR014284">
    <property type="entry name" value="RNA_pol_sigma-70_dom"/>
</dbReference>
<feature type="domain" description="RNA polymerase sigma-70 region 2" evidence="7">
    <location>
        <begin position="21"/>
        <end position="83"/>
    </location>
</feature>
<keyword evidence="3 6" id="KW-0731">Sigma factor</keyword>